<keyword evidence="1" id="KW-0812">Transmembrane</keyword>
<evidence type="ECO:0000256" key="1">
    <source>
        <dbReference type="SAM" id="Phobius"/>
    </source>
</evidence>
<sequence>MGNNFVDAGIFFLATHRADNNCVWFFLAACGNAIIFIDHIFVFFTAHHTAITNVQVQGIALLCCQNGGWCPAPENTAAKTHIKYDKFIGQISTELRNFNFSSKSKQGVFPFPIAQIQTKTD</sequence>
<keyword evidence="1" id="KW-1133">Transmembrane helix</keyword>
<reference evidence="3" key="1">
    <citation type="submission" date="2012-11" db="EMBL/GenBank/DDBJ databases">
        <authorList>
            <person name="Lucero-Rivera Y.E."/>
            <person name="Tovar-Ramirez D."/>
        </authorList>
    </citation>
    <scope>NUCLEOTIDE SEQUENCE [LARGE SCALE GENOMIC DNA]</scope>
    <source>
        <strain evidence="3">Araruama</strain>
    </source>
</reference>
<accession>A0A1V1P0U2</accession>
<evidence type="ECO:0000313" key="2">
    <source>
        <dbReference type="EMBL" id="ETR68440.1"/>
    </source>
</evidence>
<comment type="caution">
    <text evidence="2">The sequence shown here is derived from an EMBL/GenBank/DDBJ whole genome shotgun (WGS) entry which is preliminary data.</text>
</comment>
<name>A0A1V1P0U2_9BACT</name>
<gene>
    <name evidence="2" type="ORF">OMM_04566</name>
</gene>
<organism evidence="2 3">
    <name type="scientific">Candidatus Magnetoglobus multicellularis str. Araruama</name>
    <dbReference type="NCBI Taxonomy" id="890399"/>
    <lineage>
        <taxon>Bacteria</taxon>
        <taxon>Pseudomonadati</taxon>
        <taxon>Thermodesulfobacteriota</taxon>
        <taxon>Desulfobacteria</taxon>
        <taxon>Desulfobacterales</taxon>
        <taxon>Desulfobacteraceae</taxon>
        <taxon>Candidatus Magnetoglobus</taxon>
    </lineage>
</organism>
<dbReference type="AlphaFoldDB" id="A0A1V1P0U2"/>
<dbReference type="EMBL" id="ATBP01000951">
    <property type="protein sequence ID" value="ETR68440.1"/>
    <property type="molecule type" value="Genomic_DNA"/>
</dbReference>
<dbReference type="Proteomes" id="UP000189670">
    <property type="component" value="Unassembled WGS sequence"/>
</dbReference>
<evidence type="ECO:0000313" key="3">
    <source>
        <dbReference type="Proteomes" id="UP000189670"/>
    </source>
</evidence>
<feature type="transmembrane region" description="Helical" evidence="1">
    <location>
        <begin position="23"/>
        <end position="44"/>
    </location>
</feature>
<protein>
    <submittedName>
        <fullName evidence="2">Uncharacterized protein</fullName>
    </submittedName>
</protein>
<proteinExistence type="predicted"/>
<keyword evidence="1" id="KW-0472">Membrane</keyword>